<sequence length="124" mass="14341">MTAMANTTPIVTTVMKAATKEKTPKETDAALRVNILDFCEEHYEEILSVIMDKIRRDKLKEVHIRLDFRDNTKKSRRMREGSQNSNVGTLPARYRNPSGRLKARDHLEDNDGNMFGRLGHRRQS</sequence>
<comment type="caution">
    <text evidence="2">The sequence shown here is derived from an EMBL/GenBank/DDBJ whole genome shotgun (WGS) entry which is preliminary data.</text>
</comment>
<feature type="region of interest" description="Disordered" evidence="1">
    <location>
        <begin position="69"/>
        <end position="124"/>
    </location>
</feature>
<organism evidence="2 3">
    <name type="scientific">Tanacetum coccineum</name>
    <dbReference type="NCBI Taxonomy" id="301880"/>
    <lineage>
        <taxon>Eukaryota</taxon>
        <taxon>Viridiplantae</taxon>
        <taxon>Streptophyta</taxon>
        <taxon>Embryophyta</taxon>
        <taxon>Tracheophyta</taxon>
        <taxon>Spermatophyta</taxon>
        <taxon>Magnoliopsida</taxon>
        <taxon>eudicotyledons</taxon>
        <taxon>Gunneridae</taxon>
        <taxon>Pentapetalae</taxon>
        <taxon>asterids</taxon>
        <taxon>campanulids</taxon>
        <taxon>Asterales</taxon>
        <taxon>Asteraceae</taxon>
        <taxon>Asteroideae</taxon>
        <taxon>Anthemideae</taxon>
        <taxon>Anthemidinae</taxon>
        <taxon>Tanacetum</taxon>
    </lineage>
</organism>
<protein>
    <recommendedName>
        <fullName evidence="4">Reverse transcriptase domain-containing protein</fullName>
    </recommendedName>
</protein>
<evidence type="ECO:0008006" key="4">
    <source>
        <dbReference type="Google" id="ProtNLM"/>
    </source>
</evidence>
<reference evidence="2" key="2">
    <citation type="submission" date="2022-01" db="EMBL/GenBank/DDBJ databases">
        <authorList>
            <person name="Yamashiro T."/>
            <person name="Shiraishi A."/>
            <person name="Satake H."/>
            <person name="Nakayama K."/>
        </authorList>
    </citation>
    <scope>NUCLEOTIDE SEQUENCE</scope>
</reference>
<dbReference type="Proteomes" id="UP001151760">
    <property type="component" value="Unassembled WGS sequence"/>
</dbReference>
<evidence type="ECO:0000256" key="1">
    <source>
        <dbReference type="SAM" id="MobiDB-lite"/>
    </source>
</evidence>
<evidence type="ECO:0000313" key="2">
    <source>
        <dbReference type="EMBL" id="GJT31360.1"/>
    </source>
</evidence>
<keyword evidence="3" id="KW-1185">Reference proteome</keyword>
<evidence type="ECO:0000313" key="3">
    <source>
        <dbReference type="Proteomes" id="UP001151760"/>
    </source>
</evidence>
<name>A0ABQ5CXE7_9ASTR</name>
<feature type="non-terminal residue" evidence="2">
    <location>
        <position position="124"/>
    </location>
</feature>
<proteinExistence type="predicted"/>
<dbReference type="EMBL" id="BQNB010014699">
    <property type="protein sequence ID" value="GJT31360.1"/>
    <property type="molecule type" value="Genomic_DNA"/>
</dbReference>
<reference evidence="2" key="1">
    <citation type="journal article" date="2022" name="Int. J. Mol. Sci.">
        <title>Draft Genome of Tanacetum Coccineum: Genomic Comparison of Closely Related Tanacetum-Family Plants.</title>
        <authorList>
            <person name="Yamashiro T."/>
            <person name="Shiraishi A."/>
            <person name="Nakayama K."/>
            <person name="Satake H."/>
        </authorList>
    </citation>
    <scope>NUCLEOTIDE SEQUENCE</scope>
</reference>
<gene>
    <name evidence="2" type="ORF">Tco_0911635</name>
</gene>
<accession>A0ABQ5CXE7</accession>